<dbReference type="SUPFAM" id="SSF55874">
    <property type="entry name" value="ATPase domain of HSP90 chaperone/DNA topoisomerase II/histidine kinase"/>
    <property type="match status" value="1"/>
</dbReference>
<keyword evidence="13 16" id="KW-0472">Membrane</keyword>
<dbReference type="InterPro" id="IPR003660">
    <property type="entry name" value="HAMP_dom"/>
</dbReference>
<dbReference type="EC" id="2.7.13.3" evidence="3"/>
<gene>
    <name evidence="19" type="ORF">GCM10008906_00550</name>
</gene>
<dbReference type="SUPFAM" id="SSF47384">
    <property type="entry name" value="Homodimeric domain of signal transducing histidine kinase"/>
    <property type="match status" value="1"/>
</dbReference>
<dbReference type="SMART" id="SM00388">
    <property type="entry name" value="HisKA"/>
    <property type="match status" value="1"/>
</dbReference>
<evidence type="ECO:0000256" key="16">
    <source>
        <dbReference type="SAM" id="Phobius"/>
    </source>
</evidence>
<evidence type="ECO:0000256" key="15">
    <source>
        <dbReference type="SAM" id="MobiDB-lite"/>
    </source>
</evidence>
<comment type="caution">
    <text evidence="19">The sequence shown here is derived from an EMBL/GenBank/DDBJ whole genome shotgun (WGS) entry which is preliminary data.</text>
</comment>
<dbReference type="Gene3D" id="6.10.340.10">
    <property type="match status" value="1"/>
</dbReference>
<dbReference type="InterPro" id="IPR003661">
    <property type="entry name" value="HisK_dim/P_dom"/>
</dbReference>
<dbReference type="RefSeq" id="WP_343757652.1">
    <property type="nucleotide sequence ID" value="NZ_BAAACG010000001.1"/>
</dbReference>
<accession>A0ABP3UEB7</accession>
<feature type="domain" description="Histidine kinase" evidence="17">
    <location>
        <begin position="593"/>
        <end position="790"/>
    </location>
</feature>
<keyword evidence="12" id="KW-0902">Two-component regulatory system</keyword>
<dbReference type="InterPro" id="IPR036097">
    <property type="entry name" value="HisK_dim/P_sf"/>
</dbReference>
<dbReference type="Pfam" id="PF02518">
    <property type="entry name" value="HATPase_c"/>
    <property type="match status" value="1"/>
</dbReference>
<keyword evidence="10" id="KW-0067">ATP-binding</keyword>
<evidence type="ECO:0000256" key="9">
    <source>
        <dbReference type="ARBA" id="ARBA00022777"/>
    </source>
</evidence>
<dbReference type="EMBL" id="BAAACG010000001">
    <property type="protein sequence ID" value="GAA0731740.1"/>
    <property type="molecule type" value="Genomic_DNA"/>
</dbReference>
<keyword evidence="11 16" id="KW-1133">Transmembrane helix</keyword>
<keyword evidence="6" id="KW-0808">Transferase</keyword>
<evidence type="ECO:0000256" key="14">
    <source>
        <dbReference type="SAM" id="Coils"/>
    </source>
</evidence>
<evidence type="ECO:0000256" key="3">
    <source>
        <dbReference type="ARBA" id="ARBA00012438"/>
    </source>
</evidence>
<feature type="transmembrane region" description="Helical" evidence="16">
    <location>
        <begin position="386"/>
        <end position="403"/>
    </location>
</feature>
<keyword evidence="20" id="KW-1185">Reference proteome</keyword>
<comment type="catalytic activity">
    <reaction evidence="1">
        <text>ATP + protein L-histidine = ADP + protein N-phospho-L-histidine.</text>
        <dbReference type="EC" id="2.7.13.3"/>
    </reaction>
</comment>
<keyword evidence="4" id="KW-1003">Cell membrane</keyword>
<dbReference type="PROSITE" id="PS50885">
    <property type="entry name" value="HAMP"/>
    <property type="match status" value="1"/>
</dbReference>
<dbReference type="SMART" id="SM00387">
    <property type="entry name" value="HATPase_c"/>
    <property type="match status" value="1"/>
</dbReference>
<protein>
    <recommendedName>
        <fullName evidence="3">histidine kinase</fullName>
        <ecNumber evidence="3">2.7.13.3</ecNumber>
    </recommendedName>
</protein>
<dbReference type="PANTHER" id="PTHR45528:SF1">
    <property type="entry name" value="SENSOR HISTIDINE KINASE CPXA"/>
    <property type="match status" value="1"/>
</dbReference>
<organism evidence="19 20">
    <name type="scientific">Clostridium oceanicum</name>
    <dbReference type="NCBI Taxonomy" id="1543"/>
    <lineage>
        <taxon>Bacteria</taxon>
        <taxon>Bacillati</taxon>
        <taxon>Bacillota</taxon>
        <taxon>Clostridia</taxon>
        <taxon>Eubacteriales</taxon>
        <taxon>Clostridiaceae</taxon>
        <taxon>Clostridium</taxon>
    </lineage>
</organism>
<feature type="transmembrane region" description="Helical" evidence="16">
    <location>
        <begin position="349"/>
        <end position="366"/>
    </location>
</feature>
<evidence type="ECO:0000256" key="10">
    <source>
        <dbReference type="ARBA" id="ARBA00022840"/>
    </source>
</evidence>
<dbReference type="Gene3D" id="3.30.565.10">
    <property type="entry name" value="Histidine kinase-like ATPase, C-terminal domain"/>
    <property type="match status" value="1"/>
</dbReference>
<sequence length="807" mass="94521">MDTKLKNNENDITKKMVDENDNNEEIVEKHDTTKYDLRQDSTTEFDYNLKKDKYNNDEKDDYNLKEDKENKLEKEDLENFRKNKKKDESLKSRLLKNKNFVIISLILLMGLISFSWLCTKDYIDNYAYTKNYFRDEEIASHMSTYIESFKNFYDKFKDYDKKDSKNKIIENEMYRVKIENNDKLNQEIKRTNEKYTKYLFEGSEYSKEEKDRYVSQKNEEIKSVEKMYKKSDDELRKEIISKTDNEYKELKATINGRTDIKYYMKDIQSNRIYTNLDKNDNVQDYIKNKSIYSFTDNDLTRLNYYGSSYLPSYMDVKFIIPKYKYGYGPMYSYIDKYNVKKNKILKEGIVGPILLFISIVGLIYIIKNKKVEFLYKDKVIYLYKKIPIDFKLIMLIFSTVFILNCRNPFITVDSVDNIIFSILVLVIMILSIIIVLLSIWYIKLIFKKKVNIKKEFYKSMIFKFYGFLGKVFENRNVFLRTIGVPVVMGIIIFGAIILIGPYTPGGGEVAAILGMIYMIYIIVIVIYKIMYFSEISKGTKKIVSGDLEVNIKERGKGEFSKLAANINEMKEGLDSSFKKQAKSEKFKSELITNVSHDLKTPLTSIINYVDLLKNPNLDEDERKAYIEVLDRKSQRIKVLIEDLFEASKVASGAIELNIENVDIVALLRQSLGEFDEKIKESSLDFKVNIESPNIHLNLDGKRTWRVFENLIGNALKYSQPNTRVYVDLEEYEKKAVLTIKNISAYEMNFDANELVERFKRGDTSRNTEGSGLGLAIAKSIVDLQGGSLDIKIDGDLFKVIVEFYKDK</sequence>
<dbReference type="InterPro" id="IPR050398">
    <property type="entry name" value="HssS/ArlS-like"/>
</dbReference>
<dbReference type="InterPro" id="IPR036890">
    <property type="entry name" value="HATPase_C_sf"/>
</dbReference>
<evidence type="ECO:0000256" key="8">
    <source>
        <dbReference type="ARBA" id="ARBA00022741"/>
    </source>
</evidence>
<evidence type="ECO:0000256" key="4">
    <source>
        <dbReference type="ARBA" id="ARBA00022475"/>
    </source>
</evidence>
<dbReference type="Gene3D" id="1.10.287.130">
    <property type="match status" value="1"/>
</dbReference>
<reference evidence="20" key="1">
    <citation type="journal article" date="2019" name="Int. J. Syst. Evol. Microbiol.">
        <title>The Global Catalogue of Microorganisms (GCM) 10K type strain sequencing project: providing services to taxonomists for standard genome sequencing and annotation.</title>
        <authorList>
            <consortium name="The Broad Institute Genomics Platform"/>
            <consortium name="The Broad Institute Genome Sequencing Center for Infectious Disease"/>
            <person name="Wu L."/>
            <person name="Ma J."/>
        </authorList>
    </citation>
    <scope>NUCLEOTIDE SEQUENCE [LARGE SCALE GENOMIC DNA]</scope>
    <source>
        <strain evidence="20">JCM 1407</strain>
    </source>
</reference>
<dbReference type="InterPro" id="IPR005467">
    <property type="entry name" value="His_kinase_dom"/>
</dbReference>
<dbReference type="InterPro" id="IPR003594">
    <property type="entry name" value="HATPase_dom"/>
</dbReference>
<dbReference type="Pfam" id="PF00672">
    <property type="entry name" value="HAMP"/>
    <property type="match status" value="1"/>
</dbReference>
<evidence type="ECO:0000256" key="2">
    <source>
        <dbReference type="ARBA" id="ARBA00004651"/>
    </source>
</evidence>
<keyword evidence="8" id="KW-0547">Nucleotide-binding</keyword>
<dbReference type="PROSITE" id="PS50109">
    <property type="entry name" value="HIS_KIN"/>
    <property type="match status" value="1"/>
</dbReference>
<feature type="coiled-coil region" evidence="14">
    <location>
        <begin position="174"/>
        <end position="234"/>
    </location>
</feature>
<feature type="transmembrane region" description="Helical" evidence="16">
    <location>
        <begin position="477"/>
        <end position="503"/>
    </location>
</feature>
<feature type="region of interest" description="Disordered" evidence="15">
    <location>
        <begin position="1"/>
        <end position="33"/>
    </location>
</feature>
<proteinExistence type="predicted"/>
<evidence type="ECO:0000256" key="6">
    <source>
        <dbReference type="ARBA" id="ARBA00022679"/>
    </source>
</evidence>
<evidence type="ECO:0000259" key="17">
    <source>
        <dbReference type="PROSITE" id="PS50109"/>
    </source>
</evidence>
<dbReference type="Proteomes" id="UP001501510">
    <property type="component" value="Unassembled WGS sequence"/>
</dbReference>
<dbReference type="PANTHER" id="PTHR45528">
    <property type="entry name" value="SENSOR HISTIDINE KINASE CPXA"/>
    <property type="match status" value="1"/>
</dbReference>
<evidence type="ECO:0000256" key="1">
    <source>
        <dbReference type="ARBA" id="ARBA00000085"/>
    </source>
</evidence>
<evidence type="ECO:0000256" key="5">
    <source>
        <dbReference type="ARBA" id="ARBA00022553"/>
    </source>
</evidence>
<keyword evidence="14" id="KW-0175">Coiled coil</keyword>
<evidence type="ECO:0000313" key="20">
    <source>
        <dbReference type="Proteomes" id="UP001501510"/>
    </source>
</evidence>
<keyword evidence="5" id="KW-0597">Phosphoprotein</keyword>
<feature type="domain" description="HAMP" evidence="18">
    <location>
        <begin position="534"/>
        <end position="578"/>
    </location>
</feature>
<comment type="subcellular location">
    <subcellularLocation>
        <location evidence="2">Cell membrane</location>
        <topology evidence="2">Multi-pass membrane protein</topology>
    </subcellularLocation>
</comment>
<feature type="compositionally biased region" description="Basic and acidic residues" evidence="15">
    <location>
        <begin position="1"/>
        <end position="18"/>
    </location>
</feature>
<evidence type="ECO:0000256" key="7">
    <source>
        <dbReference type="ARBA" id="ARBA00022692"/>
    </source>
</evidence>
<evidence type="ECO:0000256" key="12">
    <source>
        <dbReference type="ARBA" id="ARBA00023012"/>
    </source>
</evidence>
<evidence type="ECO:0000313" key="19">
    <source>
        <dbReference type="EMBL" id="GAA0731740.1"/>
    </source>
</evidence>
<evidence type="ECO:0000256" key="11">
    <source>
        <dbReference type="ARBA" id="ARBA00022989"/>
    </source>
</evidence>
<feature type="transmembrane region" description="Helical" evidence="16">
    <location>
        <begin position="509"/>
        <end position="531"/>
    </location>
</feature>
<dbReference type="Pfam" id="PF00512">
    <property type="entry name" value="HisKA"/>
    <property type="match status" value="1"/>
</dbReference>
<keyword evidence="7 16" id="KW-0812">Transmembrane</keyword>
<dbReference type="CDD" id="cd06225">
    <property type="entry name" value="HAMP"/>
    <property type="match status" value="1"/>
</dbReference>
<keyword evidence="9 19" id="KW-0418">Kinase</keyword>
<evidence type="ECO:0000256" key="13">
    <source>
        <dbReference type="ARBA" id="ARBA00023136"/>
    </source>
</evidence>
<name>A0ABP3UEB7_9CLOT</name>
<feature type="transmembrane region" description="Helical" evidence="16">
    <location>
        <begin position="418"/>
        <end position="442"/>
    </location>
</feature>
<dbReference type="CDD" id="cd00082">
    <property type="entry name" value="HisKA"/>
    <property type="match status" value="1"/>
</dbReference>
<evidence type="ECO:0000259" key="18">
    <source>
        <dbReference type="PROSITE" id="PS50885"/>
    </source>
</evidence>
<dbReference type="GO" id="GO:0016301">
    <property type="term" value="F:kinase activity"/>
    <property type="evidence" value="ECO:0007669"/>
    <property type="project" value="UniProtKB-KW"/>
</dbReference>
<feature type="transmembrane region" description="Helical" evidence="16">
    <location>
        <begin position="100"/>
        <end position="117"/>
    </location>
</feature>